<feature type="binding site" evidence="13">
    <location>
        <position position="67"/>
    </location>
    <ligand>
        <name>Mg(2+)</name>
        <dbReference type="ChEBI" id="CHEBI:18420"/>
        <label>2</label>
    </ligand>
</feature>
<dbReference type="PANTHER" id="PTHR30194">
    <property type="entry name" value="CROSSOVER JUNCTION ENDODEOXYRIBONUCLEASE RUVC"/>
    <property type="match status" value="1"/>
</dbReference>
<evidence type="ECO:0000256" key="14">
    <source>
        <dbReference type="NCBIfam" id="TIGR00228"/>
    </source>
</evidence>
<keyword evidence="10 13" id="KW-0233">DNA recombination</keyword>
<comment type="similarity">
    <text evidence="1 13">Belongs to the RuvC family.</text>
</comment>
<dbReference type="CDD" id="cd16962">
    <property type="entry name" value="RuvC"/>
    <property type="match status" value="1"/>
</dbReference>
<feature type="active site" evidence="13">
    <location>
        <position position="139"/>
    </location>
</feature>
<dbReference type="Gene3D" id="3.30.420.10">
    <property type="entry name" value="Ribonuclease H-like superfamily/Ribonuclease H"/>
    <property type="match status" value="1"/>
</dbReference>
<protein>
    <recommendedName>
        <fullName evidence="13 14">Crossover junction endodeoxyribonuclease RuvC</fullName>
        <ecNumber evidence="13 14">3.1.21.10</ecNumber>
    </recommendedName>
    <alternativeName>
        <fullName evidence="13">Holliday junction nuclease RuvC</fullName>
    </alternativeName>
    <alternativeName>
        <fullName evidence="13">Holliday junction resolvase RuvC</fullName>
    </alternativeName>
</protein>
<dbReference type="NCBIfam" id="TIGR00228">
    <property type="entry name" value="ruvC"/>
    <property type="match status" value="1"/>
</dbReference>
<dbReference type="OrthoDB" id="9805499at2"/>
<keyword evidence="5 13" id="KW-0255">Endonuclease</keyword>
<reference evidence="15 16" key="1">
    <citation type="submission" date="2016-10" db="EMBL/GenBank/DDBJ databases">
        <authorList>
            <person name="de Groot N.N."/>
        </authorList>
    </citation>
    <scope>NUCLEOTIDE SEQUENCE [LARGE SCALE GENOMIC DNA]</scope>
    <source>
        <strain evidence="15 16">ATCC 700224</strain>
    </source>
</reference>
<gene>
    <name evidence="13" type="primary">ruvC</name>
    <name evidence="15" type="ORF">SAMN05421720_11169</name>
</gene>
<comment type="subunit">
    <text evidence="13">Homodimer which binds Holliday junction (HJ) DNA. The HJ becomes 2-fold symmetrical on binding to RuvC with unstacked arms; it has a different conformation from HJ DNA in complex with RuvA. In the full resolvosome a probable DNA-RuvA(4)-RuvB(12)-RuvC(2) complex forms which resolves the HJ.</text>
</comment>
<evidence type="ECO:0000256" key="9">
    <source>
        <dbReference type="ARBA" id="ARBA00023125"/>
    </source>
</evidence>
<dbReference type="EMBL" id="FNAP01000011">
    <property type="protein sequence ID" value="SDE75250.1"/>
    <property type="molecule type" value="Genomic_DNA"/>
</dbReference>
<dbReference type="PANTHER" id="PTHR30194:SF3">
    <property type="entry name" value="CROSSOVER JUNCTION ENDODEOXYRIBONUCLEASE RUVC"/>
    <property type="match status" value="1"/>
</dbReference>
<evidence type="ECO:0000256" key="7">
    <source>
        <dbReference type="ARBA" id="ARBA00022801"/>
    </source>
</evidence>
<dbReference type="PRINTS" id="PR00696">
    <property type="entry name" value="RSOLVASERUVC"/>
</dbReference>
<dbReference type="GO" id="GO:0008821">
    <property type="term" value="F:crossover junction DNA endonuclease activity"/>
    <property type="evidence" value="ECO:0007669"/>
    <property type="project" value="UniProtKB-UniRule"/>
</dbReference>
<dbReference type="InterPro" id="IPR002176">
    <property type="entry name" value="X-over_junc_endoDNase_RuvC"/>
</dbReference>
<evidence type="ECO:0000313" key="16">
    <source>
        <dbReference type="Proteomes" id="UP000199412"/>
    </source>
</evidence>
<evidence type="ECO:0000256" key="13">
    <source>
        <dbReference type="HAMAP-Rule" id="MF_00034"/>
    </source>
</evidence>
<keyword evidence="3 13" id="KW-0540">Nuclease</keyword>
<evidence type="ECO:0000313" key="15">
    <source>
        <dbReference type="EMBL" id="SDE75250.1"/>
    </source>
</evidence>
<feature type="active site" evidence="13">
    <location>
        <position position="67"/>
    </location>
</feature>
<comment type="catalytic activity">
    <reaction evidence="12 13">
        <text>Endonucleolytic cleavage at a junction such as a reciprocal single-stranded crossover between two homologous DNA duplexes (Holliday junction).</text>
        <dbReference type="EC" id="3.1.21.10"/>
    </reaction>
</comment>
<keyword evidence="4 13" id="KW-0479">Metal-binding</keyword>
<comment type="cofactor">
    <cofactor evidence="13">
        <name>Mg(2+)</name>
        <dbReference type="ChEBI" id="CHEBI:18420"/>
    </cofactor>
    <text evidence="13">Binds 2 Mg(2+) ion per subunit.</text>
</comment>
<accession>A0A1G7FH34</accession>
<dbReference type="FunFam" id="3.30.420.10:FF:000002">
    <property type="entry name" value="Crossover junction endodeoxyribonuclease RuvC"/>
    <property type="match status" value="1"/>
</dbReference>
<keyword evidence="7 13" id="KW-0378">Hydrolase</keyword>
<dbReference type="Proteomes" id="UP000199412">
    <property type="component" value="Unassembled WGS sequence"/>
</dbReference>
<dbReference type="GO" id="GO:0006281">
    <property type="term" value="P:DNA repair"/>
    <property type="evidence" value="ECO:0007669"/>
    <property type="project" value="UniProtKB-UniRule"/>
</dbReference>
<comment type="function">
    <text evidence="13">The RuvA-RuvB-RuvC complex processes Holliday junction (HJ) DNA during genetic recombination and DNA repair. Endonuclease that resolves HJ intermediates. Cleaves cruciform DNA by making single-stranded nicks across the HJ at symmetrical positions within the homologous arms, yielding a 5'-phosphate and a 3'-hydroxyl group; requires a central core of homology in the junction. The consensus cleavage sequence is 5'-(A/T)TT(C/G)-3'. Cleavage occurs on the 3'-side of the TT dinucleotide at the point of strand exchange. HJ branch migration catalyzed by RuvA-RuvB allows RuvC to scan DNA until it finds its consensus sequence, where it cleaves and resolves the cruciform DNA.</text>
</comment>
<keyword evidence="16" id="KW-1185">Reference proteome</keyword>
<dbReference type="GO" id="GO:0003677">
    <property type="term" value="F:DNA binding"/>
    <property type="evidence" value="ECO:0007669"/>
    <property type="project" value="UniProtKB-KW"/>
</dbReference>
<name>A0A1G7FH34_9PROT</name>
<proteinExistence type="inferred from homology"/>
<keyword evidence="2 13" id="KW-0963">Cytoplasm</keyword>
<dbReference type="PROSITE" id="PS01321">
    <property type="entry name" value="RUVC"/>
    <property type="match status" value="1"/>
</dbReference>
<evidence type="ECO:0000256" key="8">
    <source>
        <dbReference type="ARBA" id="ARBA00022842"/>
    </source>
</evidence>
<feature type="binding site" evidence="13">
    <location>
        <position position="139"/>
    </location>
    <ligand>
        <name>Mg(2+)</name>
        <dbReference type="ChEBI" id="CHEBI:18420"/>
        <label>1</label>
    </ligand>
</feature>
<dbReference type="GO" id="GO:0005737">
    <property type="term" value="C:cytoplasm"/>
    <property type="evidence" value="ECO:0007669"/>
    <property type="project" value="UniProtKB-SubCell"/>
</dbReference>
<dbReference type="InterPro" id="IPR012337">
    <property type="entry name" value="RNaseH-like_sf"/>
</dbReference>
<evidence type="ECO:0000256" key="5">
    <source>
        <dbReference type="ARBA" id="ARBA00022759"/>
    </source>
</evidence>
<dbReference type="GO" id="GO:0000287">
    <property type="term" value="F:magnesium ion binding"/>
    <property type="evidence" value="ECO:0007669"/>
    <property type="project" value="UniProtKB-UniRule"/>
</dbReference>
<evidence type="ECO:0000256" key="11">
    <source>
        <dbReference type="ARBA" id="ARBA00023204"/>
    </source>
</evidence>
<feature type="active site" evidence="13">
    <location>
        <position position="7"/>
    </location>
</feature>
<evidence type="ECO:0000256" key="2">
    <source>
        <dbReference type="ARBA" id="ARBA00022490"/>
    </source>
</evidence>
<sequence length="167" mass="17351">MRILGLDPGLRVTGWGIVEAVGNRLSHVADGVVTSDDGAALSDRLAQLHDGVMAIIERFDPVEAAVEETFVNRNPLSTLKLGQARGVVMLAPARCGLPVAEYTPNAVKKAVVGRGHAEKAQVGLMVRTLLPGAAPERPDAADALAVAICHAHLRTGLAALTGGGTRR</sequence>
<dbReference type="InterPro" id="IPR036397">
    <property type="entry name" value="RNaseH_sf"/>
</dbReference>
<dbReference type="AlphaFoldDB" id="A0A1G7FH34"/>
<evidence type="ECO:0000256" key="4">
    <source>
        <dbReference type="ARBA" id="ARBA00022723"/>
    </source>
</evidence>
<evidence type="ECO:0000256" key="12">
    <source>
        <dbReference type="ARBA" id="ARBA00029354"/>
    </source>
</evidence>
<dbReference type="STRING" id="69960.SAMN05421720_11169"/>
<dbReference type="InterPro" id="IPR020563">
    <property type="entry name" value="X-over_junc_endoDNase_Mg_BS"/>
</dbReference>
<dbReference type="Pfam" id="PF02075">
    <property type="entry name" value="RuvC"/>
    <property type="match status" value="1"/>
</dbReference>
<dbReference type="SUPFAM" id="SSF53098">
    <property type="entry name" value="Ribonuclease H-like"/>
    <property type="match status" value="1"/>
</dbReference>
<keyword evidence="8 13" id="KW-0460">Magnesium</keyword>
<dbReference type="RefSeq" id="WP_092787365.1">
    <property type="nucleotide sequence ID" value="NZ_FNAP01000011.1"/>
</dbReference>
<dbReference type="GO" id="GO:0009432">
    <property type="term" value="P:SOS response"/>
    <property type="evidence" value="ECO:0007669"/>
    <property type="project" value="UniProtKB-ARBA"/>
</dbReference>
<evidence type="ECO:0000256" key="3">
    <source>
        <dbReference type="ARBA" id="ARBA00022722"/>
    </source>
</evidence>
<organism evidence="15 16">
    <name type="scientific">Rhodospira trueperi</name>
    <dbReference type="NCBI Taxonomy" id="69960"/>
    <lineage>
        <taxon>Bacteria</taxon>
        <taxon>Pseudomonadati</taxon>
        <taxon>Pseudomonadota</taxon>
        <taxon>Alphaproteobacteria</taxon>
        <taxon>Rhodospirillales</taxon>
        <taxon>Rhodospirillaceae</taxon>
        <taxon>Rhodospira</taxon>
    </lineage>
</organism>
<keyword evidence="11 13" id="KW-0234">DNA repair</keyword>
<feature type="binding site" evidence="13">
    <location>
        <position position="7"/>
    </location>
    <ligand>
        <name>Mg(2+)</name>
        <dbReference type="ChEBI" id="CHEBI:18420"/>
        <label>1</label>
    </ligand>
</feature>
<evidence type="ECO:0000256" key="6">
    <source>
        <dbReference type="ARBA" id="ARBA00022763"/>
    </source>
</evidence>
<dbReference type="HAMAP" id="MF_00034">
    <property type="entry name" value="RuvC"/>
    <property type="match status" value="1"/>
</dbReference>
<evidence type="ECO:0000256" key="10">
    <source>
        <dbReference type="ARBA" id="ARBA00023172"/>
    </source>
</evidence>
<comment type="subcellular location">
    <subcellularLocation>
        <location evidence="13">Cytoplasm</location>
    </subcellularLocation>
</comment>
<keyword evidence="9 13" id="KW-0238">DNA-binding</keyword>
<keyword evidence="6 13" id="KW-0227">DNA damage</keyword>
<dbReference type="GO" id="GO:0048476">
    <property type="term" value="C:Holliday junction resolvase complex"/>
    <property type="evidence" value="ECO:0007669"/>
    <property type="project" value="UniProtKB-UniRule"/>
</dbReference>
<dbReference type="GO" id="GO:0006310">
    <property type="term" value="P:DNA recombination"/>
    <property type="evidence" value="ECO:0007669"/>
    <property type="project" value="UniProtKB-UniRule"/>
</dbReference>
<evidence type="ECO:0000256" key="1">
    <source>
        <dbReference type="ARBA" id="ARBA00009518"/>
    </source>
</evidence>
<dbReference type="EC" id="3.1.21.10" evidence="13 14"/>